<dbReference type="Pfam" id="PF04997">
    <property type="entry name" value="RNA_pol_Rpb1_1"/>
    <property type="match status" value="1"/>
</dbReference>
<gene>
    <name evidence="9" type="ORF">C7212DRAFT_19742</name>
</gene>
<evidence type="ECO:0000256" key="7">
    <source>
        <dbReference type="RuleBase" id="RU004279"/>
    </source>
</evidence>
<dbReference type="GO" id="GO:0006351">
    <property type="term" value="P:DNA-templated transcription"/>
    <property type="evidence" value="ECO:0007669"/>
    <property type="project" value="InterPro"/>
</dbReference>
<evidence type="ECO:0000256" key="1">
    <source>
        <dbReference type="ARBA" id="ARBA00006460"/>
    </source>
</evidence>
<dbReference type="PANTHER" id="PTHR19376">
    <property type="entry name" value="DNA-DIRECTED RNA POLYMERASE"/>
    <property type="match status" value="1"/>
</dbReference>
<evidence type="ECO:0000256" key="3">
    <source>
        <dbReference type="ARBA" id="ARBA00022679"/>
    </source>
</evidence>
<dbReference type="FunFam" id="4.10.860.120:FF:000006">
    <property type="entry name" value="DNA-directed RNA polymerase subunit"/>
    <property type="match status" value="1"/>
</dbReference>
<evidence type="ECO:0000256" key="6">
    <source>
        <dbReference type="ARBA" id="ARBA00048552"/>
    </source>
</evidence>
<evidence type="ECO:0000313" key="10">
    <source>
        <dbReference type="Proteomes" id="UP000246991"/>
    </source>
</evidence>
<dbReference type="Gene3D" id="4.10.860.120">
    <property type="entry name" value="RNA polymerase II, clamp domain"/>
    <property type="match status" value="1"/>
</dbReference>
<accession>A0A317SY14</accession>
<dbReference type="GO" id="GO:0003677">
    <property type="term" value="F:DNA binding"/>
    <property type="evidence" value="ECO:0007669"/>
    <property type="project" value="InterPro"/>
</dbReference>
<comment type="similarity">
    <text evidence="1 7">Belongs to the RNA polymerase beta' chain family.</text>
</comment>
<dbReference type="SUPFAM" id="SSF64484">
    <property type="entry name" value="beta and beta-prime subunits of DNA dependent RNA-polymerase"/>
    <property type="match status" value="1"/>
</dbReference>
<reference evidence="9 10" key="1">
    <citation type="submission" date="2018-03" db="EMBL/GenBank/DDBJ databases">
        <title>Genomes of Pezizomycetes fungi and the evolution of truffles.</title>
        <authorList>
            <person name="Murat C."/>
            <person name="Payen T."/>
            <person name="Noel B."/>
            <person name="Kuo A."/>
            <person name="Martin F.M."/>
        </authorList>
    </citation>
    <scope>NUCLEOTIDE SEQUENCE [LARGE SCALE GENOMIC DNA]</scope>
    <source>
        <strain evidence="9">091103-1</strain>
    </source>
</reference>
<sequence>MNISNPVASEVTGVNFTFLCKEDITKLSVKQIVNPATFETVIPGKVPVPVIGGLYDPALGASDALRQRCSTCHLDYKYCPGHVGHISLPVPVYHPLFFDQMLKMLRSSCLYCFHFRMARAEVNRFECKLTLIQYGLLVEAAELDDIHPKVRRGGEGEEDEIFGSTDMEAFYAKRERFVAKAIRRHLRSSGLDEGKVMSVAEERRKIVKEFLSTIQAPRKCNRCQAQVSPVARRIWWSPLISCRISPGFRKDGYSKIFELPLGHKAQNQNAQFGFRRPNAAAMQKKPNGIQEAQDRKGAAGRLLHSMEVLNNLSRLFEKERGILQLLYQPREAISKTPKTLTPDMFFIHTIAVPPTKFRPPQAAGGEISESATNKQLVKILQACLTIRDYNDRFNDPETGADAKPTIISGLMQAFVTLQDDVNSFLDSSKSPLTGAALRTLEEGIKQKLERKEGLFRMNMMGKRVNFAARSVISPDPNIETREIGVPPVFARKLTYPEPVTEINHQWLMRLRIHLSKTLLTPDALCLSDSKSKKVHRHLLDGDVVLMNR</sequence>
<keyword evidence="2 7" id="KW-0240">DNA-directed RNA polymerase</keyword>
<dbReference type="InterPro" id="IPR007080">
    <property type="entry name" value="RNA_pol_Rpb1_1"/>
</dbReference>
<proteinExistence type="inferred from homology"/>
<evidence type="ECO:0000256" key="2">
    <source>
        <dbReference type="ARBA" id="ARBA00022478"/>
    </source>
</evidence>
<dbReference type="PANTHER" id="PTHR19376:SF11">
    <property type="entry name" value="DNA-DIRECTED RNA POLYMERASE I SUBUNIT RPA1"/>
    <property type="match status" value="1"/>
</dbReference>
<dbReference type="EMBL" id="PYWC01000010">
    <property type="protein sequence ID" value="PWW79184.1"/>
    <property type="molecule type" value="Genomic_DNA"/>
</dbReference>
<dbReference type="GO" id="GO:0003899">
    <property type="term" value="F:DNA-directed RNA polymerase activity"/>
    <property type="evidence" value="ECO:0007669"/>
    <property type="project" value="UniProtKB-EC"/>
</dbReference>
<dbReference type="Gene3D" id="2.40.40.20">
    <property type="match status" value="1"/>
</dbReference>
<keyword evidence="4 7" id="KW-0548">Nucleotidyltransferase</keyword>
<dbReference type="AlphaFoldDB" id="A0A317SY14"/>
<dbReference type="SMART" id="SM00663">
    <property type="entry name" value="RPOLA_N"/>
    <property type="match status" value="1"/>
</dbReference>
<dbReference type="Pfam" id="PF00623">
    <property type="entry name" value="RNA_pol_Rpb1_2"/>
    <property type="match status" value="1"/>
</dbReference>
<evidence type="ECO:0000256" key="5">
    <source>
        <dbReference type="ARBA" id="ARBA00023163"/>
    </source>
</evidence>
<comment type="caution">
    <text evidence="9">The sequence shown here is derived from an EMBL/GenBank/DDBJ whole genome shotgun (WGS) entry which is preliminary data.</text>
</comment>
<evidence type="ECO:0000313" key="9">
    <source>
        <dbReference type="EMBL" id="PWW79184.1"/>
    </source>
</evidence>
<keyword evidence="5 7" id="KW-0804">Transcription</keyword>
<comment type="catalytic activity">
    <reaction evidence="6 7">
        <text>RNA(n) + a ribonucleoside 5'-triphosphate = RNA(n+1) + diphosphate</text>
        <dbReference type="Rhea" id="RHEA:21248"/>
        <dbReference type="Rhea" id="RHEA-COMP:14527"/>
        <dbReference type="Rhea" id="RHEA-COMP:17342"/>
        <dbReference type="ChEBI" id="CHEBI:33019"/>
        <dbReference type="ChEBI" id="CHEBI:61557"/>
        <dbReference type="ChEBI" id="CHEBI:140395"/>
        <dbReference type="EC" id="2.7.7.6"/>
    </reaction>
</comment>
<evidence type="ECO:0000256" key="4">
    <source>
        <dbReference type="ARBA" id="ARBA00022695"/>
    </source>
</evidence>
<evidence type="ECO:0000259" key="8">
    <source>
        <dbReference type="SMART" id="SM00663"/>
    </source>
</evidence>
<dbReference type="GO" id="GO:0005736">
    <property type="term" value="C:RNA polymerase I complex"/>
    <property type="evidence" value="ECO:0007669"/>
    <property type="project" value="TreeGrafter"/>
</dbReference>
<protein>
    <recommendedName>
        <fullName evidence="7">DNA-directed RNA polymerase subunit</fullName>
        <ecNumber evidence="7">2.7.7.6</ecNumber>
    </recommendedName>
</protein>
<dbReference type="STRING" id="42249.A0A317SY14"/>
<dbReference type="InterPro" id="IPR044893">
    <property type="entry name" value="RNA_pol_Rpb1_clamp_domain"/>
</dbReference>
<dbReference type="Proteomes" id="UP000246991">
    <property type="component" value="Unassembled WGS sequence"/>
</dbReference>
<comment type="function">
    <text evidence="7">DNA-dependent RNA polymerase catalyzes the transcription of DNA into RNA using the four ribonucleoside triphosphates as substrates.</text>
</comment>
<dbReference type="EC" id="2.7.7.6" evidence="7"/>
<feature type="domain" description="RNA polymerase N-terminal" evidence="8">
    <location>
        <begin position="343"/>
        <end position="548"/>
    </location>
</feature>
<name>A0A317SY14_9PEZI</name>
<feature type="non-terminal residue" evidence="9">
    <location>
        <position position="548"/>
    </location>
</feature>
<keyword evidence="10" id="KW-1185">Reference proteome</keyword>
<dbReference type="InterPro" id="IPR006592">
    <property type="entry name" value="RNA_pol_N"/>
</dbReference>
<dbReference type="InterPro" id="IPR000722">
    <property type="entry name" value="RNA_pol_asu"/>
</dbReference>
<dbReference type="OrthoDB" id="270392at2759"/>
<keyword evidence="3 7" id="KW-0808">Transferase</keyword>
<dbReference type="InterPro" id="IPR045867">
    <property type="entry name" value="DNA-dir_RpoC_beta_prime"/>
</dbReference>
<organism evidence="9 10">
    <name type="scientific">Tuber magnatum</name>
    <name type="common">white Piedmont truffle</name>
    <dbReference type="NCBI Taxonomy" id="42249"/>
    <lineage>
        <taxon>Eukaryota</taxon>
        <taxon>Fungi</taxon>
        <taxon>Dikarya</taxon>
        <taxon>Ascomycota</taxon>
        <taxon>Pezizomycotina</taxon>
        <taxon>Pezizomycetes</taxon>
        <taxon>Pezizales</taxon>
        <taxon>Tuberaceae</taxon>
        <taxon>Tuber</taxon>
    </lineage>
</organism>